<accession>A0A7X3JZ87</accession>
<sequence length="258" mass="29769">MDREGENSLMGIRYLRSKWLKTKAINGDSLVNIHIPETKRYTKDVLRDMLSKHGMVYIKPESGSLGIGVMKVERIRGIKPGEWTYSYQKGRRKKQFQTFGAMYDSIEKDKAPKKYLVQKGIRTLKYNKRSFDMRIMVQRDRSGIWKVTGTVCRLSAPGRIVSNGSQGATLHTLKQMLSPYADGAQLAAVTSRLERLSIRVAKQYARNYRFTRELGLDIALDARLYPWILEVNTTPQIAPFKNIDVPMYNRIKAFRKIK</sequence>
<organism evidence="1 2">
    <name type="scientific">Paenibacillus lutrae</name>
    <dbReference type="NCBI Taxonomy" id="2078573"/>
    <lineage>
        <taxon>Bacteria</taxon>
        <taxon>Bacillati</taxon>
        <taxon>Bacillota</taxon>
        <taxon>Bacilli</taxon>
        <taxon>Bacillales</taxon>
        <taxon>Paenibacillaceae</taxon>
        <taxon>Paenibacillus</taxon>
    </lineage>
</organism>
<evidence type="ECO:0000313" key="2">
    <source>
        <dbReference type="Proteomes" id="UP000490800"/>
    </source>
</evidence>
<comment type="caution">
    <text evidence="1">The sequence shown here is derived from an EMBL/GenBank/DDBJ whole genome shotgun (WGS) entry which is preliminary data.</text>
</comment>
<gene>
    <name evidence="1" type="ORF">EDM21_09750</name>
</gene>
<dbReference type="Gene3D" id="3.30.470.20">
    <property type="entry name" value="ATP-grasp fold, B domain"/>
    <property type="match status" value="1"/>
</dbReference>
<reference evidence="1 2" key="1">
    <citation type="journal article" date="2019" name="Microorganisms">
        <title>Paenibacillus lutrae sp. nov., A Chitinolytic Species Isolated from A River Otter in Castril Natural Park, Granada, Spain.</title>
        <authorList>
            <person name="Rodriguez M."/>
            <person name="Reina J.C."/>
            <person name="Bejar V."/>
            <person name="Llamas I."/>
        </authorList>
    </citation>
    <scope>NUCLEOTIDE SEQUENCE [LARGE SCALE GENOMIC DNA]</scope>
    <source>
        <strain evidence="1 2">N10</strain>
    </source>
</reference>
<dbReference type="InterPro" id="IPR026838">
    <property type="entry name" value="YheC/D"/>
</dbReference>
<keyword evidence="2" id="KW-1185">Reference proteome</keyword>
<proteinExistence type="predicted"/>
<dbReference type="AlphaFoldDB" id="A0A7X3JZ87"/>
<dbReference type="Proteomes" id="UP000490800">
    <property type="component" value="Unassembled WGS sequence"/>
</dbReference>
<dbReference type="EMBL" id="RHLK01000004">
    <property type="protein sequence ID" value="MVO99812.1"/>
    <property type="molecule type" value="Genomic_DNA"/>
</dbReference>
<dbReference type="SUPFAM" id="SSF56059">
    <property type="entry name" value="Glutathione synthetase ATP-binding domain-like"/>
    <property type="match status" value="1"/>
</dbReference>
<evidence type="ECO:0000313" key="1">
    <source>
        <dbReference type="EMBL" id="MVO99812.1"/>
    </source>
</evidence>
<dbReference type="Pfam" id="PF14398">
    <property type="entry name" value="ATPgrasp_YheCD"/>
    <property type="match status" value="1"/>
</dbReference>
<protein>
    <submittedName>
        <fullName evidence="1">YheC/YheD family protein</fullName>
    </submittedName>
</protein>
<name>A0A7X3JZ87_9BACL</name>